<dbReference type="GeneID" id="40327831"/>
<dbReference type="AlphaFoldDB" id="A0A3S5IRF6"/>
<accession>A0A3S5IRF6</accession>
<protein>
    <submittedName>
        <fullName evidence="1">Uncharacterized protein</fullName>
    </submittedName>
</protein>
<sequence>MVLPPCHVYSALVKNTAPIVVKVKATYAMPNNMADVEVEVPIGPGETTPLEQKTVQVDQMTLTGHICRISVEGGALLEAPFSGVSSPVKDYVVEVHSDGGALRLHAMGKKLT</sequence>
<reference evidence="1 2" key="1">
    <citation type="journal article" date="2018" name="BMC Genomics">
        <title>Genomic comparison of Trypanosoma conorhini and Trypanosoma rangeli to Trypanosoma cruzi strains of high and low virulence.</title>
        <authorList>
            <person name="Bradwell K.R."/>
            <person name="Koparde V.N."/>
            <person name="Matveyev A.V."/>
            <person name="Serrano M.G."/>
            <person name="Alves J.M."/>
            <person name="Parikh H."/>
            <person name="Huang B."/>
            <person name="Lee V."/>
            <person name="Espinosa-Alvarez O."/>
            <person name="Ortiz P.A."/>
            <person name="Costa-Martins A.G."/>
            <person name="Teixeira M.M."/>
            <person name="Buck G.A."/>
        </authorList>
    </citation>
    <scope>NUCLEOTIDE SEQUENCE [LARGE SCALE GENOMIC DNA]</scope>
    <source>
        <strain evidence="1 2">AM80</strain>
    </source>
</reference>
<organism evidence="1 2">
    <name type="scientific">Trypanosoma rangeli</name>
    <dbReference type="NCBI Taxonomy" id="5698"/>
    <lineage>
        <taxon>Eukaryota</taxon>
        <taxon>Discoba</taxon>
        <taxon>Euglenozoa</taxon>
        <taxon>Kinetoplastea</taxon>
        <taxon>Metakinetoplastina</taxon>
        <taxon>Trypanosomatida</taxon>
        <taxon>Trypanosomatidae</taxon>
        <taxon>Trypanosoma</taxon>
        <taxon>Herpetosoma</taxon>
    </lineage>
</organism>
<name>A0A3S5IRF6_TRYRA</name>
<evidence type="ECO:0000313" key="2">
    <source>
        <dbReference type="Proteomes" id="UP000283634"/>
    </source>
</evidence>
<keyword evidence="2" id="KW-1185">Reference proteome</keyword>
<dbReference type="RefSeq" id="XP_029239253.1">
    <property type="nucleotide sequence ID" value="XM_029380848.1"/>
</dbReference>
<dbReference type="EMBL" id="MKGL01000109">
    <property type="protein sequence ID" value="RNF06431.1"/>
    <property type="molecule type" value="Genomic_DNA"/>
</dbReference>
<proteinExistence type="predicted"/>
<dbReference type="OrthoDB" id="9991797at2759"/>
<gene>
    <name evidence="1" type="ORF">TraAM80_03898</name>
</gene>
<comment type="caution">
    <text evidence="1">The sequence shown here is derived from an EMBL/GenBank/DDBJ whole genome shotgun (WGS) entry which is preliminary data.</text>
</comment>
<dbReference type="OMA" id="HICRISV"/>
<evidence type="ECO:0000313" key="1">
    <source>
        <dbReference type="EMBL" id="RNF06431.1"/>
    </source>
</evidence>
<dbReference type="Proteomes" id="UP000283634">
    <property type="component" value="Unassembled WGS sequence"/>
</dbReference>